<evidence type="ECO:0000313" key="2">
    <source>
        <dbReference type="EMBL" id="MCD9096890.1"/>
    </source>
</evidence>
<dbReference type="PANTHER" id="PTHR31435:SF9">
    <property type="entry name" value="PROTEIN NATD1"/>
    <property type="match status" value="1"/>
</dbReference>
<dbReference type="InterPro" id="IPR031165">
    <property type="entry name" value="GNAT_YJDJ"/>
</dbReference>
<feature type="domain" description="N-acetyltransferase" evidence="1">
    <location>
        <begin position="7"/>
        <end position="92"/>
    </location>
</feature>
<protein>
    <submittedName>
        <fullName evidence="2">N-acetyltransferase</fullName>
    </submittedName>
</protein>
<keyword evidence="3" id="KW-1185">Reference proteome</keyword>
<dbReference type="EMBL" id="JAJQKU010000002">
    <property type="protein sequence ID" value="MCD9096890.1"/>
    <property type="molecule type" value="Genomic_DNA"/>
</dbReference>
<gene>
    <name evidence="2" type="ORF">LTT95_08025</name>
</gene>
<dbReference type="InterPro" id="IPR045057">
    <property type="entry name" value="Gcn5-rel_NAT"/>
</dbReference>
<proteinExistence type="predicted"/>
<name>A0ABS8UDC3_9GAMM</name>
<reference evidence="2" key="1">
    <citation type="submission" date="2021-12" db="EMBL/GenBank/DDBJ databases">
        <authorList>
            <person name="Ulrich A."/>
        </authorList>
    </citation>
    <scope>NUCLEOTIDE SEQUENCE</scope>
    <source>
        <strain evidence="2">A1P009</strain>
    </source>
</reference>
<dbReference type="PANTHER" id="PTHR31435">
    <property type="entry name" value="PROTEIN NATD1"/>
    <property type="match status" value="1"/>
</dbReference>
<organism evidence="2 3">
    <name type="scientific">Luteimonas fraxinea</name>
    <dbReference type="NCBI Taxonomy" id="2901869"/>
    <lineage>
        <taxon>Bacteria</taxon>
        <taxon>Pseudomonadati</taxon>
        <taxon>Pseudomonadota</taxon>
        <taxon>Gammaproteobacteria</taxon>
        <taxon>Lysobacterales</taxon>
        <taxon>Lysobacteraceae</taxon>
        <taxon>Luteimonas</taxon>
    </lineage>
</organism>
<dbReference type="InterPro" id="IPR016181">
    <property type="entry name" value="Acyl_CoA_acyltransferase"/>
</dbReference>
<dbReference type="Proteomes" id="UP001430360">
    <property type="component" value="Unassembled WGS sequence"/>
</dbReference>
<sequence length="95" mass="10100">MSNPPIRLDAVRHLFEINVDGHVAHLEYREKQGVLTILHTLVPSALGGRGYGAALVDAAVKHAAHAGLKVASECWYATRHLAAKEDAGTGEKGGH</sequence>
<accession>A0ABS8UDC3</accession>
<reference evidence="2" key="2">
    <citation type="journal article" date="2022" name="Syst. Appl. Microbiol.">
        <title>Physiological and genomic characterisation of Luteimonas fraxinea sp. nov., a bacterial species associated with trees tolerant to ash dieback.</title>
        <authorList>
            <person name="Ulrich K."/>
            <person name="Becker R."/>
            <person name="Behrendt U."/>
            <person name="Kube M."/>
            <person name="Schneck V."/>
            <person name="Ulrich A."/>
        </authorList>
    </citation>
    <scope>NUCLEOTIDE SEQUENCE</scope>
    <source>
        <strain evidence="2">A1P009</strain>
    </source>
</reference>
<evidence type="ECO:0000259" key="1">
    <source>
        <dbReference type="PROSITE" id="PS51729"/>
    </source>
</evidence>
<dbReference type="Gene3D" id="3.40.630.30">
    <property type="match status" value="1"/>
</dbReference>
<dbReference type="RefSeq" id="WP_232135806.1">
    <property type="nucleotide sequence ID" value="NZ_CP089507.1"/>
</dbReference>
<dbReference type="Pfam" id="PF14542">
    <property type="entry name" value="Acetyltransf_CG"/>
    <property type="match status" value="1"/>
</dbReference>
<dbReference type="PROSITE" id="PS51729">
    <property type="entry name" value="GNAT_YJDJ"/>
    <property type="match status" value="1"/>
</dbReference>
<dbReference type="SUPFAM" id="SSF55729">
    <property type="entry name" value="Acyl-CoA N-acyltransferases (Nat)"/>
    <property type="match status" value="1"/>
</dbReference>
<comment type="caution">
    <text evidence="2">The sequence shown here is derived from an EMBL/GenBank/DDBJ whole genome shotgun (WGS) entry which is preliminary data.</text>
</comment>
<evidence type="ECO:0000313" key="3">
    <source>
        <dbReference type="Proteomes" id="UP001430360"/>
    </source>
</evidence>